<dbReference type="EC" id="5.1.1.3" evidence="2 7"/>
<gene>
    <name evidence="7" type="primary">murI</name>
    <name evidence="8" type="ORF">SAMN02927928_3251</name>
</gene>
<keyword evidence="6 7" id="KW-0961">Cell wall biogenesis/degradation</keyword>
<dbReference type="PANTHER" id="PTHR21198:SF3">
    <property type="entry name" value="GLUTAMATE RACEMASE"/>
    <property type="match status" value="1"/>
</dbReference>
<dbReference type="EMBL" id="FMTS01000006">
    <property type="protein sequence ID" value="SCW76222.1"/>
    <property type="molecule type" value="Genomic_DNA"/>
</dbReference>
<dbReference type="InterPro" id="IPR018187">
    <property type="entry name" value="Asp/Glu_racemase_AS_1"/>
</dbReference>
<comment type="similarity">
    <text evidence="7">Belongs to the aspartate/glutamate racemases family.</text>
</comment>
<feature type="binding site" evidence="7">
    <location>
        <begin position="7"/>
        <end position="8"/>
    </location>
    <ligand>
        <name>substrate</name>
    </ligand>
</feature>
<dbReference type="InterPro" id="IPR015942">
    <property type="entry name" value="Asp/Glu/hydantoin_racemase"/>
</dbReference>
<feature type="active site" description="Proton donor/acceptor" evidence="7">
    <location>
        <position position="70"/>
    </location>
</feature>
<dbReference type="OrthoDB" id="9801055at2"/>
<dbReference type="GO" id="GO:0008360">
    <property type="term" value="P:regulation of cell shape"/>
    <property type="evidence" value="ECO:0007669"/>
    <property type="project" value="UniProtKB-KW"/>
</dbReference>
<organism evidence="8 9">
    <name type="scientific">Asticcacaulis taihuensis</name>
    <dbReference type="NCBI Taxonomy" id="260084"/>
    <lineage>
        <taxon>Bacteria</taxon>
        <taxon>Pseudomonadati</taxon>
        <taxon>Pseudomonadota</taxon>
        <taxon>Alphaproteobacteria</taxon>
        <taxon>Caulobacterales</taxon>
        <taxon>Caulobacteraceae</taxon>
        <taxon>Asticcacaulis</taxon>
    </lineage>
</organism>
<dbReference type="SUPFAM" id="SSF53681">
    <property type="entry name" value="Aspartate/glutamate racemase"/>
    <property type="match status" value="2"/>
</dbReference>
<keyword evidence="5 7" id="KW-0413">Isomerase</keyword>
<dbReference type="PROSITE" id="PS00923">
    <property type="entry name" value="ASP_GLU_RACEMASE_1"/>
    <property type="match status" value="1"/>
</dbReference>
<sequence>MAIGVFDSGIGGLSIHRALVDRLPQADFVYLADQKHAPYGDRSGEEIVELTRQGCETLFEAGASLVVLACNTASAVALRRLQSTWLAQFRKTYRRPVNVLGIIVPTIEAATGLPWEHEAERRGEKIEKLDVIGVFSTVATARSRVYEIEIDKRRQDIAVFTEACSGLADMIEQGAAREDLSAKIKGHVESLRIRIGRYPDRAILGCTHYELVADLFREHLPAGTPLIHQPAPVSKALADYIERHPEYTIGDTGARTFLTTGEPRTQSALIEAFWGAPLTFAAVSAVKAA</sequence>
<evidence type="ECO:0000256" key="7">
    <source>
        <dbReference type="HAMAP-Rule" id="MF_00258"/>
    </source>
</evidence>
<comment type="pathway">
    <text evidence="7">Cell wall biogenesis; peptidoglycan biosynthesis.</text>
</comment>
<dbReference type="HAMAP" id="MF_00258">
    <property type="entry name" value="Glu_racemase"/>
    <property type="match status" value="1"/>
</dbReference>
<keyword evidence="9" id="KW-1185">Reference proteome</keyword>
<dbReference type="UniPathway" id="UPA00219"/>
<name>A0A1G4T432_9CAUL</name>
<protein>
    <recommendedName>
        <fullName evidence="2 7">Glutamate racemase</fullName>
        <ecNumber evidence="2 7">5.1.1.3</ecNumber>
    </recommendedName>
</protein>
<evidence type="ECO:0000256" key="2">
    <source>
        <dbReference type="ARBA" id="ARBA00013090"/>
    </source>
</evidence>
<keyword evidence="3 7" id="KW-0133">Cell shape</keyword>
<dbReference type="AlphaFoldDB" id="A0A1G4T432"/>
<feature type="binding site" evidence="7">
    <location>
        <begin position="39"/>
        <end position="40"/>
    </location>
    <ligand>
        <name>substrate</name>
    </ligand>
</feature>
<feature type="active site" description="Proton donor/acceptor" evidence="7">
    <location>
        <position position="206"/>
    </location>
</feature>
<evidence type="ECO:0000313" key="9">
    <source>
        <dbReference type="Proteomes" id="UP000199150"/>
    </source>
</evidence>
<dbReference type="InterPro" id="IPR004391">
    <property type="entry name" value="Glu_race"/>
</dbReference>
<dbReference type="STRING" id="260084.SAMN02927928_3251"/>
<dbReference type="PANTHER" id="PTHR21198">
    <property type="entry name" value="GLUTAMATE RACEMASE"/>
    <property type="match status" value="1"/>
</dbReference>
<feature type="binding site" evidence="7">
    <location>
        <begin position="71"/>
        <end position="72"/>
    </location>
    <ligand>
        <name>substrate</name>
    </ligand>
</feature>
<comment type="function">
    <text evidence="7">Provides the (R)-glutamate required for cell wall biosynthesis.</text>
</comment>
<keyword evidence="4 7" id="KW-0573">Peptidoglycan synthesis</keyword>
<reference evidence="9" key="1">
    <citation type="submission" date="2016-10" db="EMBL/GenBank/DDBJ databases">
        <authorList>
            <person name="Varghese N."/>
            <person name="Submissions S."/>
        </authorList>
    </citation>
    <scope>NUCLEOTIDE SEQUENCE [LARGE SCALE GENOMIC DNA]</scope>
    <source>
        <strain evidence="9">CGMCC 1.3431</strain>
    </source>
</reference>
<dbReference type="Proteomes" id="UP000199150">
    <property type="component" value="Unassembled WGS sequence"/>
</dbReference>
<dbReference type="Pfam" id="PF01177">
    <property type="entry name" value="Asp_Glu_race"/>
    <property type="match status" value="1"/>
</dbReference>
<evidence type="ECO:0000256" key="5">
    <source>
        <dbReference type="ARBA" id="ARBA00023235"/>
    </source>
</evidence>
<dbReference type="GO" id="GO:0071555">
    <property type="term" value="P:cell wall organization"/>
    <property type="evidence" value="ECO:0007669"/>
    <property type="project" value="UniProtKB-KW"/>
</dbReference>
<feature type="binding site" evidence="7">
    <location>
        <begin position="207"/>
        <end position="208"/>
    </location>
    <ligand>
        <name>substrate</name>
    </ligand>
</feature>
<comment type="catalytic activity">
    <reaction evidence="1 7">
        <text>L-glutamate = D-glutamate</text>
        <dbReference type="Rhea" id="RHEA:12813"/>
        <dbReference type="ChEBI" id="CHEBI:29985"/>
        <dbReference type="ChEBI" id="CHEBI:29986"/>
        <dbReference type="EC" id="5.1.1.3"/>
    </reaction>
</comment>
<dbReference type="Gene3D" id="3.40.50.1860">
    <property type="match status" value="2"/>
</dbReference>
<proteinExistence type="inferred from homology"/>
<evidence type="ECO:0000256" key="3">
    <source>
        <dbReference type="ARBA" id="ARBA00022960"/>
    </source>
</evidence>
<accession>A0A1G4T432</accession>
<dbReference type="InterPro" id="IPR001920">
    <property type="entry name" value="Asp/Glu_race"/>
</dbReference>
<dbReference type="GO" id="GO:0008881">
    <property type="term" value="F:glutamate racemase activity"/>
    <property type="evidence" value="ECO:0007669"/>
    <property type="project" value="UniProtKB-UniRule"/>
</dbReference>
<evidence type="ECO:0000256" key="4">
    <source>
        <dbReference type="ARBA" id="ARBA00022984"/>
    </source>
</evidence>
<evidence type="ECO:0000313" key="8">
    <source>
        <dbReference type="EMBL" id="SCW76222.1"/>
    </source>
</evidence>
<evidence type="ECO:0000256" key="6">
    <source>
        <dbReference type="ARBA" id="ARBA00023316"/>
    </source>
</evidence>
<dbReference type="GO" id="GO:0009252">
    <property type="term" value="P:peptidoglycan biosynthetic process"/>
    <property type="evidence" value="ECO:0007669"/>
    <property type="project" value="UniProtKB-UniRule"/>
</dbReference>
<dbReference type="RefSeq" id="WP_090650053.1">
    <property type="nucleotide sequence ID" value="NZ_CBCRYE010000016.1"/>
</dbReference>
<evidence type="ECO:0000256" key="1">
    <source>
        <dbReference type="ARBA" id="ARBA00001602"/>
    </source>
</evidence>